<dbReference type="AlphaFoldDB" id="A0A9E6ZS21"/>
<dbReference type="PANTHER" id="PTHR13812:SF19">
    <property type="entry name" value="KETIMINE REDUCTASE MU-CRYSTALLIN"/>
    <property type="match status" value="1"/>
</dbReference>
<dbReference type="InterPro" id="IPR023401">
    <property type="entry name" value="ODC_N"/>
</dbReference>
<proteinExistence type="inferred from homology"/>
<evidence type="ECO:0000256" key="1">
    <source>
        <dbReference type="ARBA" id="ARBA00008903"/>
    </source>
</evidence>
<accession>A0A9E6ZS21</accession>
<dbReference type="Proteomes" id="UP000831684">
    <property type="component" value="Chromosome"/>
</dbReference>
<gene>
    <name evidence="2" type="primary">eutC</name>
    <name evidence="2" type="ORF">K9D25_11770</name>
</gene>
<dbReference type="PANTHER" id="PTHR13812">
    <property type="entry name" value="KETIMINE REDUCTASE MU-CRYSTALLIN"/>
    <property type="match status" value="1"/>
</dbReference>
<dbReference type="KEGG" id="apol:K9D25_11770"/>
<dbReference type="EMBL" id="CP083239">
    <property type="protein sequence ID" value="UOK69436.1"/>
    <property type="molecule type" value="Genomic_DNA"/>
</dbReference>
<dbReference type="GO" id="GO:0016491">
    <property type="term" value="F:oxidoreductase activity"/>
    <property type="evidence" value="ECO:0007669"/>
    <property type="project" value="UniProtKB-ARBA"/>
</dbReference>
<dbReference type="Gene3D" id="3.30.1780.10">
    <property type="entry name" value="ornithine cyclodeaminase, domain 1"/>
    <property type="match status" value="1"/>
</dbReference>
<dbReference type="Pfam" id="PF02423">
    <property type="entry name" value="OCD_Mu_crystall"/>
    <property type="match status" value="1"/>
</dbReference>
<dbReference type="InterPro" id="IPR014334">
    <property type="entry name" value="Ectoine_EutC"/>
</dbReference>
<name>A0A9E6ZS21_9HYPH</name>
<dbReference type="InterPro" id="IPR003462">
    <property type="entry name" value="ODC_Mu_crystall"/>
</dbReference>
<dbReference type="RefSeq" id="WP_244375324.1">
    <property type="nucleotide sequence ID" value="NZ_CP083239.1"/>
</dbReference>
<dbReference type="SUPFAM" id="SSF51735">
    <property type="entry name" value="NAD(P)-binding Rossmann-fold domains"/>
    <property type="match status" value="1"/>
</dbReference>
<protein>
    <submittedName>
        <fullName evidence="2">Ectoine utilization protein EutC</fullName>
    </submittedName>
</protein>
<dbReference type="Gene3D" id="3.40.50.720">
    <property type="entry name" value="NAD(P)-binding Rossmann-like Domain"/>
    <property type="match status" value="1"/>
</dbReference>
<dbReference type="GO" id="GO:0005737">
    <property type="term" value="C:cytoplasm"/>
    <property type="evidence" value="ECO:0007669"/>
    <property type="project" value="TreeGrafter"/>
</dbReference>
<dbReference type="PIRSF" id="PIRSF001439">
    <property type="entry name" value="CryM"/>
    <property type="match status" value="1"/>
</dbReference>
<comment type="similarity">
    <text evidence="1">Belongs to the ornithine cyclodeaminase/mu-crystallin family.</text>
</comment>
<evidence type="ECO:0000313" key="3">
    <source>
        <dbReference type="Proteomes" id="UP000831684"/>
    </source>
</evidence>
<dbReference type="InterPro" id="IPR036291">
    <property type="entry name" value="NAD(P)-bd_dom_sf"/>
</dbReference>
<organism evidence="2 3">
    <name type="scientific">Ancylobacter polymorphus</name>
    <dbReference type="NCBI Taxonomy" id="223390"/>
    <lineage>
        <taxon>Bacteria</taxon>
        <taxon>Pseudomonadati</taxon>
        <taxon>Pseudomonadota</taxon>
        <taxon>Alphaproteobacteria</taxon>
        <taxon>Hyphomicrobiales</taxon>
        <taxon>Xanthobacteraceae</taxon>
        <taxon>Ancylobacter</taxon>
    </lineage>
</organism>
<dbReference type="NCBIfam" id="NF006141">
    <property type="entry name" value="PRK08291.1"/>
    <property type="match status" value="1"/>
</dbReference>
<reference evidence="2" key="1">
    <citation type="submission" date="2021-09" db="EMBL/GenBank/DDBJ databases">
        <title>Network and meta-omics reveal the key degrader and cooperation patterns in an efficient 1,4-dioxane-degrading microbial community.</title>
        <authorList>
            <person name="Dai C."/>
        </authorList>
    </citation>
    <scope>NUCLEOTIDE SEQUENCE</scope>
    <source>
        <strain evidence="2">ZM13</strain>
    </source>
</reference>
<dbReference type="NCBIfam" id="TIGR02992">
    <property type="entry name" value="ectoine_eutC"/>
    <property type="match status" value="1"/>
</dbReference>
<evidence type="ECO:0000313" key="2">
    <source>
        <dbReference type="EMBL" id="UOK69436.1"/>
    </source>
</evidence>
<dbReference type="GO" id="GO:0019752">
    <property type="term" value="P:carboxylic acid metabolic process"/>
    <property type="evidence" value="ECO:0007669"/>
    <property type="project" value="UniProtKB-ARBA"/>
</dbReference>
<dbReference type="FunFam" id="3.40.50.720:FF:000311">
    <property type="entry name" value="Ornithine cyclodeaminase"/>
    <property type="match status" value="1"/>
</dbReference>
<sequence length="337" mass="35236">MSRMLVLTETDLRPIIRLDASAVDSVEQAFAALATKPVAMPPILRLDIPEHRGEVDVKTAYVPGLDGFAIKISPGFFDNPLLGLPSLNGLMILLSTRTGLVDALLLDNGYLTDVRTAAAGAVAARHLARPDSAVAAILGAGMQARLQLEALTLVRPIREARIWARDAAKAAATAGDLTTHLGFSVTAVADPAAAVRGADIVVTTTPAERPILMADWLQPGQHITAMGADSEHKNEIDPAAFARVTYIADRLSQTRRLGELHHAIAAGIVSADKSFAELGEVIAGRAPGRTRPDEITLADLTGTGVQDTAIANLTLARARDAGAGRPIDTKAAAGDIA</sequence>